<proteinExistence type="predicted"/>
<keyword evidence="3" id="KW-1185">Reference proteome</keyword>
<evidence type="ECO:0000313" key="3">
    <source>
        <dbReference type="Proteomes" id="UP000466024"/>
    </source>
</evidence>
<organism evidence="2 3">
    <name type="scientific">Salinicola corii</name>
    <dbReference type="NCBI Taxonomy" id="2606937"/>
    <lineage>
        <taxon>Bacteria</taxon>
        <taxon>Pseudomonadati</taxon>
        <taxon>Pseudomonadota</taxon>
        <taxon>Gammaproteobacteria</taxon>
        <taxon>Oceanospirillales</taxon>
        <taxon>Halomonadaceae</taxon>
        <taxon>Salinicola</taxon>
    </lineage>
</organism>
<accession>A0A640W9B1</accession>
<dbReference type="EMBL" id="VTPX01000020">
    <property type="protein sequence ID" value="KAA0015553.1"/>
    <property type="molecule type" value="Genomic_DNA"/>
</dbReference>
<sequence>MMDWISQNSPAITALTSVCTLFVWLFYAQLLYLNFRRQRQPKIIINRGFGRTLQARCVISNMSPEPIFIEHIVAILHTDRGALSKDLIDFEVSPDEREEAGRLIETTRQGPMLSGSYNHIGTFHDIIGRILRFHGLSSDDFQSIDGRTLQSIELRVIAVYGSEDSPVGAARTFELTMGESGEALVPTRLVTRRYASRPRRHQVRKWIRDLDE</sequence>
<protein>
    <submittedName>
        <fullName evidence="2">Uncharacterized protein</fullName>
    </submittedName>
</protein>
<comment type="caution">
    <text evidence="2">The sequence shown here is derived from an EMBL/GenBank/DDBJ whole genome shotgun (WGS) entry which is preliminary data.</text>
</comment>
<evidence type="ECO:0000256" key="1">
    <source>
        <dbReference type="SAM" id="Phobius"/>
    </source>
</evidence>
<reference evidence="2 3" key="1">
    <citation type="submission" date="2019-08" db="EMBL/GenBank/DDBJ databases">
        <title>Bioinformatics analysis of the strain L3 and L5.</title>
        <authorList>
            <person name="Li X."/>
        </authorList>
    </citation>
    <scope>NUCLEOTIDE SEQUENCE [LARGE SCALE GENOMIC DNA]</scope>
    <source>
        <strain evidence="2 3">L3</strain>
    </source>
</reference>
<name>A0A640W9B1_9GAMM</name>
<evidence type="ECO:0000313" key="2">
    <source>
        <dbReference type="EMBL" id="KAA0015553.1"/>
    </source>
</evidence>
<gene>
    <name evidence="2" type="ORF">F0A16_20335</name>
</gene>
<dbReference type="RefSeq" id="WP_149437694.1">
    <property type="nucleotide sequence ID" value="NZ_VTPX01000020.1"/>
</dbReference>
<dbReference type="AlphaFoldDB" id="A0A640W9B1"/>
<feature type="transmembrane region" description="Helical" evidence="1">
    <location>
        <begin position="12"/>
        <end position="33"/>
    </location>
</feature>
<keyword evidence="1" id="KW-0812">Transmembrane</keyword>
<dbReference type="Proteomes" id="UP000466024">
    <property type="component" value="Unassembled WGS sequence"/>
</dbReference>
<keyword evidence="1" id="KW-0472">Membrane</keyword>
<keyword evidence="1" id="KW-1133">Transmembrane helix</keyword>